<reference evidence="1 2" key="1">
    <citation type="submission" date="2020-04" db="EMBL/GenBank/DDBJ databases">
        <authorList>
            <person name="Alioto T."/>
            <person name="Alioto T."/>
            <person name="Gomez Garrido J."/>
        </authorList>
    </citation>
    <scope>NUCLEOTIDE SEQUENCE [LARGE SCALE GENOMIC DNA]</scope>
</reference>
<dbReference type="AlphaFoldDB" id="A0A8S1CVJ2"/>
<name>A0A8S1CVJ2_9INSE</name>
<dbReference type="EMBL" id="CADEPI010000084">
    <property type="protein sequence ID" value="CAB3373301.1"/>
    <property type="molecule type" value="Genomic_DNA"/>
</dbReference>
<evidence type="ECO:0000313" key="1">
    <source>
        <dbReference type="EMBL" id="CAB3373301.1"/>
    </source>
</evidence>
<keyword evidence="2" id="KW-1185">Reference proteome</keyword>
<dbReference type="Proteomes" id="UP000494165">
    <property type="component" value="Unassembled WGS sequence"/>
</dbReference>
<sequence length="68" mass="7674">MDCRLRSLNFLLNLLQTPINPPHLPNSRCVGAKDLDHSSPGAILRGGSRNFQHAHHFCGLKAVFCWMY</sequence>
<accession>A0A8S1CVJ2</accession>
<comment type="caution">
    <text evidence="1">The sequence shown here is derived from an EMBL/GenBank/DDBJ whole genome shotgun (WGS) entry which is preliminary data.</text>
</comment>
<protein>
    <submittedName>
        <fullName evidence="1">Uncharacterized protein</fullName>
    </submittedName>
</protein>
<gene>
    <name evidence="1" type="ORF">CLODIP_2_CD13209</name>
</gene>
<evidence type="ECO:0000313" key="2">
    <source>
        <dbReference type="Proteomes" id="UP000494165"/>
    </source>
</evidence>
<proteinExistence type="predicted"/>
<organism evidence="1 2">
    <name type="scientific">Cloeon dipterum</name>
    <dbReference type="NCBI Taxonomy" id="197152"/>
    <lineage>
        <taxon>Eukaryota</taxon>
        <taxon>Metazoa</taxon>
        <taxon>Ecdysozoa</taxon>
        <taxon>Arthropoda</taxon>
        <taxon>Hexapoda</taxon>
        <taxon>Insecta</taxon>
        <taxon>Pterygota</taxon>
        <taxon>Palaeoptera</taxon>
        <taxon>Ephemeroptera</taxon>
        <taxon>Pisciforma</taxon>
        <taxon>Baetidae</taxon>
        <taxon>Cloeon</taxon>
    </lineage>
</organism>